<evidence type="ECO:0000256" key="4">
    <source>
        <dbReference type="ARBA" id="ARBA00022741"/>
    </source>
</evidence>
<keyword evidence="3" id="KW-0597">Phosphoprotein</keyword>
<dbReference type="PROSITE" id="PS51722">
    <property type="entry name" value="G_TR_2"/>
    <property type="match status" value="1"/>
</dbReference>
<keyword evidence="5" id="KW-0342">GTP-binding</keyword>
<dbReference type="InterPro" id="IPR050100">
    <property type="entry name" value="TRAFAC_GTPase_members"/>
</dbReference>
<reference evidence="8 9" key="1">
    <citation type="journal article" date="2015" name="Genome Biol. Evol.">
        <title>The genome of winter moth (Operophtera brumata) provides a genomic perspective on sexual dimorphism and phenology.</title>
        <authorList>
            <person name="Derks M.F."/>
            <person name="Smit S."/>
            <person name="Salis L."/>
            <person name="Schijlen E."/>
            <person name="Bossers A."/>
            <person name="Mateman C."/>
            <person name="Pijl A.S."/>
            <person name="de Ridder D."/>
            <person name="Groenen M.A."/>
            <person name="Visser M.E."/>
            <person name="Megens H.J."/>
        </authorList>
    </citation>
    <scope>NUCLEOTIDE SEQUENCE [LARGE SCALE GENOMIC DNA]</scope>
    <source>
        <strain evidence="8">WM2013NL</strain>
        <tissue evidence="8">Head and thorax</tissue>
    </source>
</reference>
<evidence type="ECO:0000313" key="9">
    <source>
        <dbReference type="Proteomes" id="UP000037510"/>
    </source>
</evidence>
<dbReference type="Pfam" id="PF07145">
    <property type="entry name" value="PAM2"/>
    <property type="match status" value="1"/>
</dbReference>
<dbReference type="Proteomes" id="UP000037510">
    <property type="component" value="Unassembled WGS sequence"/>
</dbReference>
<protein>
    <submittedName>
        <fullName evidence="8">Ef1alpha-like factor isoform 1</fullName>
    </submittedName>
</protein>
<dbReference type="SUPFAM" id="SSF52540">
    <property type="entry name" value="P-loop containing nucleoside triphosphate hydrolases"/>
    <property type="match status" value="1"/>
</dbReference>
<feature type="compositionally biased region" description="Low complexity" evidence="6">
    <location>
        <begin position="107"/>
        <end position="119"/>
    </location>
</feature>
<comment type="similarity">
    <text evidence="2">Belongs to the TRAFAC class translation factor GTPase superfamily. Classic translation factor GTPase family. EF-Tu/EF-1A subfamily.</text>
</comment>
<evidence type="ECO:0000259" key="7">
    <source>
        <dbReference type="PROSITE" id="PS51722"/>
    </source>
</evidence>
<accession>A0A0L7LNW6</accession>
<dbReference type="InterPro" id="IPR009001">
    <property type="entry name" value="Transl_elong_EF1A/Init_IF2_C"/>
</dbReference>
<dbReference type="PANTHER" id="PTHR23115">
    <property type="entry name" value="TRANSLATION FACTOR"/>
    <property type="match status" value="1"/>
</dbReference>
<dbReference type="STRING" id="104452.A0A0L7LNW6"/>
<dbReference type="SUPFAM" id="SSF50465">
    <property type="entry name" value="EF-Tu/eEF-1alpha/eIF2-gamma C-terminal domain"/>
    <property type="match status" value="1"/>
</dbReference>
<dbReference type="GO" id="GO:0005525">
    <property type="term" value="F:GTP binding"/>
    <property type="evidence" value="ECO:0007669"/>
    <property type="project" value="UniProtKB-KW"/>
</dbReference>
<keyword evidence="9" id="KW-1185">Reference proteome</keyword>
<organism evidence="8 9">
    <name type="scientific">Operophtera brumata</name>
    <name type="common">Winter moth</name>
    <name type="synonym">Phalaena brumata</name>
    <dbReference type="NCBI Taxonomy" id="104452"/>
    <lineage>
        <taxon>Eukaryota</taxon>
        <taxon>Metazoa</taxon>
        <taxon>Ecdysozoa</taxon>
        <taxon>Arthropoda</taxon>
        <taxon>Hexapoda</taxon>
        <taxon>Insecta</taxon>
        <taxon>Pterygota</taxon>
        <taxon>Neoptera</taxon>
        <taxon>Endopterygota</taxon>
        <taxon>Lepidoptera</taxon>
        <taxon>Glossata</taxon>
        <taxon>Ditrysia</taxon>
        <taxon>Geometroidea</taxon>
        <taxon>Geometridae</taxon>
        <taxon>Larentiinae</taxon>
        <taxon>Operophtera</taxon>
    </lineage>
</organism>
<evidence type="ECO:0000313" key="8">
    <source>
        <dbReference type="EMBL" id="KOB77120.1"/>
    </source>
</evidence>
<dbReference type="Gene3D" id="3.40.50.300">
    <property type="entry name" value="P-loop containing nucleotide triphosphate hydrolases"/>
    <property type="match status" value="1"/>
</dbReference>
<evidence type="ECO:0000256" key="2">
    <source>
        <dbReference type="ARBA" id="ARBA00007249"/>
    </source>
</evidence>
<feature type="domain" description="Tr-type G" evidence="7">
    <location>
        <begin position="178"/>
        <end position="356"/>
    </location>
</feature>
<evidence type="ECO:0000256" key="1">
    <source>
        <dbReference type="ARBA" id="ARBA00004496"/>
    </source>
</evidence>
<gene>
    <name evidence="8" type="ORF">OBRU01_04626</name>
</gene>
<name>A0A0L7LNW6_OPEBR</name>
<dbReference type="InterPro" id="IPR000795">
    <property type="entry name" value="T_Tr_GTP-bd_dom"/>
</dbReference>
<dbReference type="Pfam" id="PF22594">
    <property type="entry name" value="GTP-eEF1A_C"/>
    <property type="match status" value="1"/>
</dbReference>
<dbReference type="Gene3D" id="2.40.30.10">
    <property type="entry name" value="Translation factors"/>
    <property type="match status" value="1"/>
</dbReference>
<dbReference type="AlphaFoldDB" id="A0A0L7LNW6"/>
<dbReference type="EMBL" id="JTDY01000451">
    <property type="protein sequence ID" value="KOB77120.1"/>
    <property type="molecule type" value="Genomic_DNA"/>
</dbReference>
<evidence type="ECO:0000256" key="5">
    <source>
        <dbReference type="ARBA" id="ARBA00023134"/>
    </source>
</evidence>
<feature type="compositionally biased region" description="Acidic residues" evidence="6">
    <location>
        <begin position="142"/>
        <end position="157"/>
    </location>
</feature>
<dbReference type="InterPro" id="IPR009818">
    <property type="entry name" value="PAM2_motif"/>
</dbReference>
<dbReference type="InterPro" id="IPR027417">
    <property type="entry name" value="P-loop_NTPase"/>
</dbReference>
<comment type="subcellular location">
    <subcellularLocation>
        <location evidence="1">Cytoplasm</location>
    </subcellularLocation>
</comment>
<dbReference type="PRINTS" id="PR00315">
    <property type="entry name" value="ELONGATNFCT"/>
</dbReference>
<proteinExistence type="inferred from homology"/>
<feature type="region of interest" description="Disordered" evidence="6">
    <location>
        <begin position="1"/>
        <end position="176"/>
    </location>
</feature>
<dbReference type="InterPro" id="IPR054696">
    <property type="entry name" value="GTP-eEF1A_C"/>
</dbReference>
<sequence>MANTGAPDSWESQAEVKGAKDSNDMSSKFSTLNVEAMEFVPSFSKSPTDDSSESPTTTTPQKSESGSTNSAESPVLNGCGDGGGESSDGRAASASPRVEEPPPIPPAASGSAPASLPVSNDASPTADSWDGEADDALLTPEDNTELEDEEADTVEDGEITKKIPKKKPPRVEDTRSKKEHVNVVFIGHVDAGKSTIGGQIMSLTGMVDKRTLEKYEREAREKSRESWYLSWALDTNQEGRAYFETEKKHFTILDAPGHKSFVPNMIGGAAQADLAVLVISARKGEFETGFDRGGQTREHAIYNECRDKILPYLKKLGFNPAKDLSFLPVSGQTGQGLLEKLIDDLPSLNRKMDGPFIMPVVDKYKDMGTVVMGKALICLVDKKTGDKSKTRPRFVKQDQVAIMRIECAGIICLTPFKSFPQMGRFTLRDENKTIAIGKVLKVIE</sequence>
<dbReference type="GO" id="GO:0005737">
    <property type="term" value="C:cytoplasm"/>
    <property type="evidence" value="ECO:0007669"/>
    <property type="project" value="UniProtKB-SubCell"/>
</dbReference>
<dbReference type="CDD" id="cd03704">
    <property type="entry name" value="eRF3_C_III"/>
    <property type="match status" value="1"/>
</dbReference>
<evidence type="ECO:0000256" key="3">
    <source>
        <dbReference type="ARBA" id="ARBA00022553"/>
    </source>
</evidence>
<comment type="caution">
    <text evidence="8">The sequence shown here is derived from an EMBL/GenBank/DDBJ whole genome shotgun (WGS) entry which is preliminary data.</text>
</comment>
<feature type="compositionally biased region" description="Polar residues" evidence="6">
    <location>
        <begin position="24"/>
        <end position="33"/>
    </location>
</feature>
<dbReference type="GO" id="GO:0003924">
    <property type="term" value="F:GTPase activity"/>
    <property type="evidence" value="ECO:0007669"/>
    <property type="project" value="InterPro"/>
</dbReference>
<dbReference type="Pfam" id="PF00009">
    <property type="entry name" value="GTP_EFTU"/>
    <property type="match status" value="1"/>
</dbReference>
<feature type="compositionally biased region" description="Low complexity" evidence="6">
    <location>
        <begin position="53"/>
        <end position="65"/>
    </location>
</feature>
<keyword evidence="4" id="KW-0547">Nucleotide-binding</keyword>
<evidence type="ECO:0000256" key="6">
    <source>
        <dbReference type="SAM" id="MobiDB-lite"/>
    </source>
</evidence>